<sequence>MAKLNSSFLKIQVRPWVFWPPFGLLIVAVILSLVFPEEFVTYARGIQQIILESFSLGFSWVSLLMCVLAAGVMFSPLGRRKIGGAKAQPRLKLVSWFAIVLCTTIAVGILFWASAEPLSHYLFPPEFLALNAASPEAKNFALGALYFHWGFTPYAIYAVPALVFALMHYSSGRKRLSLGVMLIPLTGRLTNTKLETGLDLFSLFALVTGMSAALGAGILSLSGGVMAFFPNLNSTYLTAAVTGLILITFIISASTGIDKGIKSLSLFNLVFFVLIAVLFILLGEKSLILGNITQGFKAYTGNFLDLSIQLSGAGSKWTYDWSTFNFAMWMAWAPMTALFLGKIAIGRTVREFLLVNWFFPALFCLVWMGIFGGTTLDFASSKPAVYEKLLETVGPESIIYQVFEDMGYFSLFASFYVLGIFISYVTAADSSTEALASISMKKQNKDAFRSDTNLKVLWGTLIGFLAWVMVTFSGIDGVRILSIIGGLPALFFLLLVSVSLLLILFQPSKYLRN</sequence>
<feature type="transmembrane region" description="Helical" evidence="8">
    <location>
        <begin position="16"/>
        <end position="35"/>
    </location>
</feature>
<feature type="transmembrane region" description="Helical" evidence="8">
    <location>
        <begin position="55"/>
        <end position="74"/>
    </location>
</feature>
<feature type="transmembrane region" description="Helical" evidence="8">
    <location>
        <begin position="94"/>
        <end position="115"/>
    </location>
</feature>
<keyword evidence="7 8" id="KW-0472">Membrane</keyword>
<comment type="subcellular location">
    <subcellularLocation>
        <location evidence="1">Cell membrane</location>
        <topology evidence="1">Multi-pass membrane protein</topology>
    </subcellularLocation>
</comment>
<dbReference type="InterPro" id="IPR000060">
    <property type="entry name" value="BCCT_transptr"/>
</dbReference>
<feature type="transmembrane region" description="Helical" evidence="8">
    <location>
        <begin position="352"/>
        <end position="371"/>
    </location>
</feature>
<dbReference type="RefSeq" id="WP_264809688.1">
    <property type="nucleotide sequence ID" value="NZ_CP110226.1"/>
</dbReference>
<name>A0ABY6MH87_9BACT</name>
<dbReference type="Proteomes" id="UP001163156">
    <property type="component" value="Chromosome"/>
</dbReference>
<keyword evidence="3" id="KW-0813">Transport</keyword>
<evidence type="ECO:0000256" key="2">
    <source>
        <dbReference type="ARBA" id="ARBA00005658"/>
    </source>
</evidence>
<comment type="similarity">
    <text evidence="2">Belongs to the BCCT transporter (TC 2.A.15) family.</text>
</comment>
<reference evidence="9" key="1">
    <citation type="submission" date="2022-10" db="EMBL/GenBank/DDBJ databases">
        <title>Algoriphagus sp. a novel bacteria isolate from halophytes salicornia europaea.</title>
        <authorList>
            <person name="Peng Y."/>
            <person name="Jiang L."/>
            <person name="Lee J."/>
        </authorList>
    </citation>
    <scope>NUCLEOTIDE SEQUENCE</scope>
    <source>
        <strain evidence="9">TR-M5</strain>
    </source>
</reference>
<feature type="transmembrane region" description="Helical" evidence="8">
    <location>
        <begin position="326"/>
        <end position="345"/>
    </location>
</feature>
<dbReference type="EMBL" id="CP110226">
    <property type="protein sequence ID" value="UZD23153.1"/>
    <property type="molecule type" value="Genomic_DNA"/>
</dbReference>
<evidence type="ECO:0000256" key="1">
    <source>
        <dbReference type="ARBA" id="ARBA00004651"/>
    </source>
</evidence>
<feature type="transmembrane region" description="Helical" evidence="8">
    <location>
        <begin position="235"/>
        <end position="257"/>
    </location>
</feature>
<protein>
    <submittedName>
        <fullName evidence="9">BCCT family transporter</fullName>
    </submittedName>
</protein>
<feature type="transmembrane region" description="Helical" evidence="8">
    <location>
        <begin position="456"/>
        <end position="475"/>
    </location>
</feature>
<feature type="transmembrane region" description="Helical" evidence="8">
    <location>
        <begin position="481"/>
        <end position="505"/>
    </location>
</feature>
<gene>
    <name evidence="9" type="ORF">OM944_01400</name>
</gene>
<keyword evidence="5 8" id="KW-0812">Transmembrane</keyword>
<dbReference type="Pfam" id="PF02028">
    <property type="entry name" value="BCCT"/>
    <property type="match status" value="1"/>
</dbReference>
<evidence type="ECO:0000256" key="6">
    <source>
        <dbReference type="ARBA" id="ARBA00022989"/>
    </source>
</evidence>
<keyword evidence="10" id="KW-1185">Reference proteome</keyword>
<feature type="transmembrane region" description="Helical" evidence="8">
    <location>
        <begin position="146"/>
        <end position="167"/>
    </location>
</feature>
<feature type="transmembrane region" description="Helical" evidence="8">
    <location>
        <begin position="413"/>
        <end position="436"/>
    </location>
</feature>
<evidence type="ECO:0000256" key="8">
    <source>
        <dbReference type="SAM" id="Phobius"/>
    </source>
</evidence>
<feature type="transmembrane region" description="Helical" evidence="8">
    <location>
        <begin position="203"/>
        <end position="229"/>
    </location>
</feature>
<proteinExistence type="inferred from homology"/>
<evidence type="ECO:0000313" key="10">
    <source>
        <dbReference type="Proteomes" id="UP001163156"/>
    </source>
</evidence>
<keyword evidence="4" id="KW-1003">Cell membrane</keyword>
<keyword evidence="6 8" id="KW-1133">Transmembrane helix</keyword>
<evidence type="ECO:0000256" key="7">
    <source>
        <dbReference type="ARBA" id="ARBA00023136"/>
    </source>
</evidence>
<evidence type="ECO:0000256" key="3">
    <source>
        <dbReference type="ARBA" id="ARBA00022448"/>
    </source>
</evidence>
<organism evidence="9 10">
    <name type="scientific">Algoriphagus halophytocola</name>
    <dbReference type="NCBI Taxonomy" id="2991499"/>
    <lineage>
        <taxon>Bacteria</taxon>
        <taxon>Pseudomonadati</taxon>
        <taxon>Bacteroidota</taxon>
        <taxon>Cytophagia</taxon>
        <taxon>Cytophagales</taxon>
        <taxon>Cyclobacteriaceae</taxon>
        <taxon>Algoriphagus</taxon>
    </lineage>
</organism>
<evidence type="ECO:0000256" key="5">
    <source>
        <dbReference type="ARBA" id="ARBA00022692"/>
    </source>
</evidence>
<dbReference type="PANTHER" id="PTHR30047">
    <property type="entry name" value="HIGH-AFFINITY CHOLINE TRANSPORT PROTEIN-RELATED"/>
    <property type="match status" value="1"/>
</dbReference>
<evidence type="ECO:0000256" key="4">
    <source>
        <dbReference type="ARBA" id="ARBA00022475"/>
    </source>
</evidence>
<evidence type="ECO:0000313" key="9">
    <source>
        <dbReference type="EMBL" id="UZD23153.1"/>
    </source>
</evidence>
<dbReference type="PANTHER" id="PTHR30047:SF7">
    <property type="entry name" value="HIGH-AFFINITY CHOLINE TRANSPORT PROTEIN"/>
    <property type="match status" value="1"/>
</dbReference>
<accession>A0ABY6MH87</accession>
<feature type="transmembrane region" description="Helical" evidence="8">
    <location>
        <begin position="264"/>
        <end position="282"/>
    </location>
</feature>